<dbReference type="Gene3D" id="1.10.630.10">
    <property type="entry name" value="Cytochrome P450"/>
    <property type="match status" value="1"/>
</dbReference>
<dbReference type="GO" id="GO:0020037">
    <property type="term" value="F:heme binding"/>
    <property type="evidence" value="ECO:0007669"/>
    <property type="project" value="InterPro"/>
</dbReference>
<keyword evidence="6" id="KW-0812">Transmembrane</keyword>
<reference evidence="7" key="2">
    <citation type="submission" date="2023-05" db="EMBL/GenBank/DDBJ databases">
        <authorList>
            <consortium name="Lawrence Berkeley National Laboratory"/>
            <person name="Steindorff A."/>
            <person name="Hensen N."/>
            <person name="Bonometti L."/>
            <person name="Westerberg I."/>
            <person name="Brannstrom I.O."/>
            <person name="Guillou S."/>
            <person name="Cros-Aarteil S."/>
            <person name="Calhoun S."/>
            <person name="Haridas S."/>
            <person name="Kuo A."/>
            <person name="Mondo S."/>
            <person name="Pangilinan J."/>
            <person name="Riley R."/>
            <person name="Labutti K."/>
            <person name="Andreopoulos B."/>
            <person name="Lipzen A."/>
            <person name="Chen C."/>
            <person name="Yanf M."/>
            <person name="Daum C."/>
            <person name="Ng V."/>
            <person name="Clum A."/>
            <person name="Ohm R."/>
            <person name="Martin F."/>
            <person name="Silar P."/>
            <person name="Natvig D."/>
            <person name="Lalanne C."/>
            <person name="Gautier V."/>
            <person name="Ament-Velasquez S.L."/>
            <person name="Kruys A."/>
            <person name="Hutchinson M.I."/>
            <person name="Powell A.J."/>
            <person name="Barry K."/>
            <person name="Miller A.N."/>
            <person name="Grigoriev I.V."/>
            <person name="Debuchy R."/>
            <person name="Gladieux P."/>
            <person name="Thoren M.H."/>
            <person name="Johannesson H."/>
        </authorList>
    </citation>
    <scope>NUCLEOTIDE SEQUENCE</scope>
    <source>
        <strain evidence="7">PSN293</strain>
    </source>
</reference>
<accession>A0AAN6Y6P7</accession>
<evidence type="ECO:0000256" key="6">
    <source>
        <dbReference type="SAM" id="Phobius"/>
    </source>
</evidence>
<comment type="similarity">
    <text evidence="1">Belongs to the cytochrome P450 family.</text>
</comment>
<evidence type="ECO:0000313" key="8">
    <source>
        <dbReference type="Proteomes" id="UP001301769"/>
    </source>
</evidence>
<keyword evidence="4 5" id="KW-0408">Iron</keyword>
<proteinExistence type="inferred from homology"/>
<evidence type="ECO:0000313" key="7">
    <source>
        <dbReference type="EMBL" id="KAK4213163.1"/>
    </source>
</evidence>
<dbReference type="Pfam" id="PF00067">
    <property type="entry name" value="p450"/>
    <property type="match status" value="1"/>
</dbReference>
<dbReference type="EMBL" id="MU858113">
    <property type="protein sequence ID" value="KAK4213163.1"/>
    <property type="molecule type" value="Genomic_DNA"/>
</dbReference>
<protein>
    <submittedName>
        <fullName evidence="7">Cytochrome P450</fullName>
    </submittedName>
</protein>
<feature type="transmembrane region" description="Helical" evidence="6">
    <location>
        <begin position="33"/>
        <end position="57"/>
    </location>
</feature>
<evidence type="ECO:0000256" key="3">
    <source>
        <dbReference type="ARBA" id="ARBA00022723"/>
    </source>
</evidence>
<dbReference type="InterPro" id="IPR050121">
    <property type="entry name" value="Cytochrome_P450_monoxygenase"/>
</dbReference>
<dbReference type="PRINTS" id="PR00463">
    <property type="entry name" value="EP450I"/>
</dbReference>
<evidence type="ECO:0000256" key="4">
    <source>
        <dbReference type="ARBA" id="ARBA00023004"/>
    </source>
</evidence>
<gene>
    <name evidence="7" type="ORF">QBC37DRAFT_175921</name>
</gene>
<reference evidence="7" key="1">
    <citation type="journal article" date="2023" name="Mol. Phylogenet. Evol.">
        <title>Genome-scale phylogeny and comparative genomics of the fungal order Sordariales.</title>
        <authorList>
            <person name="Hensen N."/>
            <person name="Bonometti L."/>
            <person name="Westerberg I."/>
            <person name="Brannstrom I.O."/>
            <person name="Guillou S."/>
            <person name="Cros-Aarteil S."/>
            <person name="Calhoun S."/>
            <person name="Haridas S."/>
            <person name="Kuo A."/>
            <person name="Mondo S."/>
            <person name="Pangilinan J."/>
            <person name="Riley R."/>
            <person name="LaButti K."/>
            <person name="Andreopoulos B."/>
            <person name="Lipzen A."/>
            <person name="Chen C."/>
            <person name="Yan M."/>
            <person name="Daum C."/>
            <person name="Ng V."/>
            <person name="Clum A."/>
            <person name="Steindorff A."/>
            <person name="Ohm R.A."/>
            <person name="Martin F."/>
            <person name="Silar P."/>
            <person name="Natvig D.O."/>
            <person name="Lalanne C."/>
            <person name="Gautier V."/>
            <person name="Ament-Velasquez S.L."/>
            <person name="Kruys A."/>
            <person name="Hutchinson M.I."/>
            <person name="Powell A.J."/>
            <person name="Barry K."/>
            <person name="Miller A.N."/>
            <person name="Grigoriev I.V."/>
            <person name="Debuchy R."/>
            <person name="Gladieux P."/>
            <person name="Hiltunen Thoren M."/>
            <person name="Johannesson H."/>
        </authorList>
    </citation>
    <scope>NUCLEOTIDE SEQUENCE</scope>
    <source>
        <strain evidence="7">PSN293</strain>
    </source>
</reference>
<keyword evidence="6" id="KW-0472">Membrane</keyword>
<dbReference type="AlphaFoldDB" id="A0AAN6Y6P7"/>
<dbReference type="PANTHER" id="PTHR24305:SF166">
    <property type="entry name" value="CYTOCHROME P450 12A4, MITOCHONDRIAL-RELATED"/>
    <property type="match status" value="1"/>
</dbReference>
<evidence type="ECO:0000256" key="5">
    <source>
        <dbReference type="PIRSR" id="PIRSR602401-1"/>
    </source>
</evidence>
<sequence length="549" mass="61322">MASRKLLLALAGGISFTLKPSVIDLFTLAGLKIFIAVLCVEYVILGLYEVFIYPYYFSPLRHIPGPKNTNPLLGHLPSQIFAPSPNRPFLTWMQRFASNSTDNGNPPPFIRYFGLLGSESLLITNLEAINEVHVKHPYAFTKPAVQKKFLSPIIGKGLFFTETQEEHLGIRKRMNRPFSITNLKRLVSVFRDKAGELGDKIGRYADATGDGEGVVVDVAAEYTSTTLDIIGVAALGVELGSLESKTPFRDAYIHIFDPSPFGAILWGLSMFIPLRWLPLKENKLFLEATSTVRGLTSEIIRNRIRDMWLERDGLKKKVDRKDLLTFLLEEDLGGASGQSWDEEELLGHMLNFMAAGHETTATALTWATHAMAIRKNVQTGLRKEVQEMLKEHPEPGYTEIESLKLLSSFCKEVFRFYSPSVAATRSTVAPLVICDTLVPAGTTVNLIFAAIHYNKQIWGPDADVFRPSRWEDKDQNLDSLGLAGFLVGYRVCIGRTFAILEMKAILIEMLSRFEFSPMDGVKSDEDVKVVNPSPVLKPLGGLRVKVRRI</sequence>
<evidence type="ECO:0000256" key="1">
    <source>
        <dbReference type="ARBA" id="ARBA00010617"/>
    </source>
</evidence>
<feature type="binding site" description="axial binding residue" evidence="5">
    <location>
        <position position="492"/>
    </location>
    <ligand>
        <name>heme</name>
        <dbReference type="ChEBI" id="CHEBI:30413"/>
    </ligand>
    <ligandPart>
        <name>Fe</name>
        <dbReference type="ChEBI" id="CHEBI:18248"/>
    </ligandPart>
</feature>
<dbReference type="GO" id="GO:0005506">
    <property type="term" value="F:iron ion binding"/>
    <property type="evidence" value="ECO:0007669"/>
    <property type="project" value="InterPro"/>
</dbReference>
<dbReference type="GO" id="GO:0016705">
    <property type="term" value="F:oxidoreductase activity, acting on paired donors, with incorporation or reduction of molecular oxygen"/>
    <property type="evidence" value="ECO:0007669"/>
    <property type="project" value="InterPro"/>
</dbReference>
<dbReference type="GO" id="GO:0004497">
    <property type="term" value="F:monooxygenase activity"/>
    <property type="evidence" value="ECO:0007669"/>
    <property type="project" value="InterPro"/>
</dbReference>
<comment type="cofactor">
    <cofactor evidence="5">
        <name>heme</name>
        <dbReference type="ChEBI" id="CHEBI:30413"/>
    </cofactor>
</comment>
<evidence type="ECO:0000256" key="2">
    <source>
        <dbReference type="ARBA" id="ARBA00022617"/>
    </source>
</evidence>
<keyword evidence="2 5" id="KW-0349">Heme</keyword>
<keyword evidence="8" id="KW-1185">Reference proteome</keyword>
<keyword evidence="6" id="KW-1133">Transmembrane helix</keyword>
<organism evidence="7 8">
    <name type="scientific">Rhypophila decipiens</name>
    <dbReference type="NCBI Taxonomy" id="261697"/>
    <lineage>
        <taxon>Eukaryota</taxon>
        <taxon>Fungi</taxon>
        <taxon>Dikarya</taxon>
        <taxon>Ascomycota</taxon>
        <taxon>Pezizomycotina</taxon>
        <taxon>Sordariomycetes</taxon>
        <taxon>Sordariomycetidae</taxon>
        <taxon>Sordariales</taxon>
        <taxon>Naviculisporaceae</taxon>
        <taxon>Rhypophila</taxon>
    </lineage>
</organism>
<dbReference type="InterPro" id="IPR001128">
    <property type="entry name" value="Cyt_P450"/>
</dbReference>
<name>A0AAN6Y6P7_9PEZI</name>
<keyword evidence="3 5" id="KW-0479">Metal-binding</keyword>
<dbReference type="SUPFAM" id="SSF48264">
    <property type="entry name" value="Cytochrome P450"/>
    <property type="match status" value="1"/>
</dbReference>
<dbReference type="PRINTS" id="PR00385">
    <property type="entry name" value="P450"/>
</dbReference>
<dbReference type="Proteomes" id="UP001301769">
    <property type="component" value="Unassembled WGS sequence"/>
</dbReference>
<dbReference type="InterPro" id="IPR002401">
    <property type="entry name" value="Cyt_P450_E_grp-I"/>
</dbReference>
<dbReference type="PANTHER" id="PTHR24305">
    <property type="entry name" value="CYTOCHROME P450"/>
    <property type="match status" value="1"/>
</dbReference>
<dbReference type="InterPro" id="IPR036396">
    <property type="entry name" value="Cyt_P450_sf"/>
</dbReference>
<comment type="caution">
    <text evidence="7">The sequence shown here is derived from an EMBL/GenBank/DDBJ whole genome shotgun (WGS) entry which is preliminary data.</text>
</comment>